<organism evidence="2 3">
    <name type="scientific">Companilactobacillus kimchiensis</name>
    <dbReference type="NCBI Taxonomy" id="993692"/>
    <lineage>
        <taxon>Bacteria</taxon>
        <taxon>Bacillati</taxon>
        <taxon>Bacillota</taxon>
        <taxon>Bacilli</taxon>
        <taxon>Lactobacillales</taxon>
        <taxon>Lactobacillaceae</taxon>
        <taxon>Companilactobacillus</taxon>
    </lineage>
</organism>
<keyword evidence="3" id="KW-1185">Reference proteome</keyword>
<reference evidence="2 3" key="1">
    <citation type="journal article" date="2015" name="Genome Announc.">
        <title>Expanding the biotechnology potential of lactobacilli through comparative genomics of 213 strains and associated genera.</title>
        <authorList>
            <person name="Sun Z."/>
            <person name="Harris H.M."/>
            <person name="McCann A."/>
            <person name="Guo C."/>
            <person name="Argimon S."/>
            <person name="Zhang W."/>
            <person name="Yang X."/>
            <person name="Jeffery I.B."/>
            <person name="Cooney J.C."/>
            <person name="Kagawa T.F."/>
            <person name="Liu W."/>
            <person name="Song Y."/>
            <person name="Salvetti E."/>
            <person name="Wrobel A."/>
            <person name="Rasinkangas P."/>
            <person name="Parkhill J."/>
            <person name="Rea M.C."/>
            <person name="O'Sullivan O."/>
            <person name="Ritari J."/>
            <person name="Douillard F.P."/>
            <person name="Paul Ross R."/>
            <person name="Yang R."/>
            <person name="Briner A.E."/>
            <person name="Felis G.E."/>
            <person name="de Vos W.M."/>
            <person name="Barrangou R."/>
            <person name="Klaenhammer T.R."/>
            <person name="Caufield P.W."/>
            <person name="Cui Y."/>
            <person name="Zhang H."/>
            <person name="O'Toole P.W."/>
        </authorList>
    </citation>
    <scope>NUCLEOTIDE SEQUENCE [LARGE SCALE GENOMIC DNA]</scope>
    <source>
        <strain evidence="2 3">DSM 24716</strain>
    </source>
</reference>
<dbReference type="EMBL" id="JQCF01000001">
    <property type="protein sequence ID" value="KRO00756.1"/>
    <property type="molecule type" value="Genomic_DNA"/>
</dbReference>
<evidence type="ECO:0000256" key="1">
    <source>
        <dbReference type="SAM" id="MobiDB-lite"/>
    </source>
</evidence>
<comment type="caution">
    <text evidence="2">The sequence shown here is derived from an EMBL/GenBank/DDBJ whole genome shotgun (WGS) entry which is preliminary data.</text>
</comment>
<feature type="compositionally biased region" description="Basic and acidic residues" evidence="1">
    <location>
        <begin position="16"/>
        <end position="31"/>
    </location>
</feature>
<feature type="compositionally biased region" description="Low complexity" evidence="1">
    <location>
        <begin position="71"/>
        <end position="92"/>
    </location>
</feature>
<name>A0A0R2LFX0_9LACO</name>
<dbReference type="PATRIC" id="fig|993692.3.peg.76"/>
<sequence>MAITVLLTACSANNHSSKELKDTTTKTESVKPAKKNKPKKNTKKVASKKTTDATASQTSQNSATNNDSQPKQQATTSTAQNNQNKTQTNSNQPAQSAAIITTPDQAASLVAHSYGSNSHEAMNVTQEADGYHVYFDSGSTNPVVTVVKPNGDFYDVNGNITSTYAHVSAPNGGDDTQWSN</sequence>
<gene>
    <name evidence="2" type="ORF">IV57_GL000076</name>
</gene>
<protein>
    <submittedName>
        <fullName evidence="2">Uncharacterized protein</fullName>
    </submittedName>
</protein>
<evidence type="ECO:0000313" key="2">
    <source>
        <dbReference type="EMBL" id="KRO00756.1"/>
    </source>
</evidence>
<dbReference type="AlphaFoldDB" id="A0A0R2LFX0"/>
<feature type="region of interest" description="Disordered" evidence="1">
    <location>
        <begin position="1"/>
        <end position="96"/>
    </location>
</feature>
<dbReference type="Proteomes" id="UP000051006">
    <property type="component" value="Unassembled WGS sequence"/>
</dbReference>
<proteinExistence type="predicted"/>
<accession>A0A0R2LFX0</accession>
<feature type="compositionally biased region" description="Basic residues" evidence="1">
    <location>
        <begin position="32"/>
        <end position="47"/>
    </location>
</feature>
<feature type="compositionally biased region" description="Polar residues" evidence="1">
    <location>
        <begin position="52"/>
        <end position="70"/>
    </location>
</feature>
<evidence type="ECO:0000313" key="3">
    <source>
        <dbReference type="Proteomes" id="UP000051006"/>
    </source>
</evidence>